<evidence type="ECO:0000256" key="10">
    <source>
        <dbReference type="ARBA" id="ARBA00047899"/>
    </source>
</evidence>
<dbReference type="GO" id="GO:0005737">
    <property type="term" value="C:cytoplasm"/>
    <property type="evidence" value="ECO:0007669"/>
    <property type="project" value="TreeGrafter"/>
</dbReference>
<dbReference type="CDD" id="cd05170">
    <property type="entry name" value="PIKKc_SMG1"/>
    <property type="match status" value="1"/>
</dbReference>
<evidence type="ECO:0000313" key="14">
    <source>
        <dbReference type="EMBL" id="SSW99686.1"/>
    </source>
</evidence>
<evidence type="ECO:0000259" key="12">
    <source>
        <dbReference type="PROSITE" id="PS50290"/>
    </source>
</evidence>
<reference evidence="15" key="2">
    <citation type="submission" date="2018-07" db="EMBL/GenBank/DDBJ databases">
        <authorList>
            <person name="Quirk P.G."/>
            <person name="Krulwich T.A."/>
        </authorList>
    </citation>
    <scope>NUCLEOTIDE SEQUENCE</scope>
</reference>
<dbReference type="GO" id="GO:0008124">
    <property type="term" value="F:4-alpha-hydroxytetrahydrobiopterin dehydratase activity"/>
    <property type="evidence" value="ECO:0007669"/>
    <property type="project" value="UniProtKB-EC"/>
</dbReference>
<dbReference type="GO" id="GO:0006729">
    <property type="term" value="P:tetrahydrobiopterin biosynthetic process"/>
    <property type="evidence" value="ECO:0007669"/>
    <property type="project" value="InterPro"/>
</dbReference>
<dbReference type="SUPFAM" id="SSF56112">
    <property type="entry name" value="Protein kinase-like (PK-like)"/>
    <property type="match status" value="1"/>
</dbReference>
<dbReference type="PROSITE" id="PS00916">
    <property type="entry name" value="PI3_4_KINASE_2"/>
    <property type="match status" value="1"/>
</dbReference>
<name>A0A336K3Y9_CULSO</name>
<dbReference type="GO" id="GO:0031929">
    <property type="term" value="P:TOR signaling"/>
    <property type="evidence" value="ECO:0007669"/>
    <property type="project" value="TreeGrafter"/>
</dbReference>
<keyword evidence="9" id="KW-0456">Lyase</keyword>
<dbReference type="VEuPathDB" id="VectorBase:CSON000458"/>
<dbReference type="InterPro" id="IPR016024">
    <property type="entry name" value="ARM-type_fold"/>
</dbReference>
<reference evidence="14" key="1">
    <citation type="submission" date="2018-04" db="EMBL/GenBank/DDBJ databases">
        <authorList>
            <person name="Go L.Y."/>
            <person name="Mitchell J.A."/>
        </authorList>
    </citation>
    <scope>NUCLEOTIDE SEQUENCE</scope>
    <source>
        <tissue evidence="14">Whole organism</tissue>
    </source>
</reference>
<dbReference type="GO" id="GO:0005524">
    <property type="term" value="F:ATP binding"/>
    <property type="evidence" value="ECO:0007669"/>
    <property type="project" value="UniProtKB-KW"/>
</dbReference>
<comment type="catalytic activity">
    <reaction evidence="10">
        <text>L-threonyl-[protein] + ATP = O-phospho-L-threonyl-[protein] + ADP + H(+)</text>
        <dbReference type="Rhea" id="RHEA:46608"/>
        <dbReference type="Rhea" id="RHEA-COMP:11060"/>
        <dbReference type="Rhea" id="RHEA-COMP:11605"/>
        <dbReference type="ChEBI" id="CHEBI:15378"/>
        <dbReference type="ChEBI" id="CHEBI:30013"/>
        <dbReference type="ChEBI" id="CHEBI:30616"/>
        <dbReference type="ChEBI" id="CHEBI:61977"/>
        <dbReference type="ChEBI" id="CHEBI:456216"/>
        <dbReference type="EC" id="2.7.11.1"/>
    </reaction>
</comment>
<keyword evidence="7" id="KW-0418">Kinase</keyword>
<dbReference type="GO" id="GO:0016242">
    <property type="term" value="P:negative regulation of macroautophagy"/>
    <property type="evidence" value="ECO:0007669"/>
    <property type="project" value="TreeGrafter"/>
</dbReference>
<dbReference type="Gene3D" id="3.30.1360.20">
    <property type="entry name" value="Transcriptional coactivator/pterin dehydratase"/>
    <property type="match status" value="1"/>
</dbReference>
<dbReference type="EMBL" id="UFQS01000107">
    <property type="protein sequence ID" value="SSW99686.1"/>
    <property type="molecule type" value="Genomic_DNA"/>
</dbReference>
<dbReference type="GO" id="GO:0031931">
    <property type="term" value="C:TORC1 complex"/>
    <property type="evidence" value="ECO:0007669"/>
    <property type="project" value="TreeGrafter"/>
</dbReference>
<dbReference type="Pfam" id="PF00454">
    <property type="entry name" value="PI3_PI4_kinase"/>
    <property type="match status" value="1"/>
</dbReference>
<dbReference type="SMART" id="SM01345">
    <property type="entry name" value="Rapamycin_bind"/>
    <property type="match status" value="1"/>
</dbReference>
<dbReference type="GO" id="GO:0000184">
    <property type="term" value="P:nuclear-transcribed mRNA catabolic process, nonsense-mediated decay"/>
    <property type="evidence" value="ECO:0007669"/>
    <property type="project" value="InterPro"/>
</dbReference>
<dbReference type="InterPro" id="IPR050517">
    <property type="entry name" value="DDR_Repair_Kinase"/>
</dbReference>
<evidence type="ECO:0000256" key="3">
    <source>
        <dbReference type="ARBA" id="ARBA00011031"/>
    </source>
</evidence>
<dbReference type="Gene3D" id="3.30.1010.10">
    <property type="entry name" value="Phosphatidylinositol 3-kinase Catalytic Subunit, Chain A, domain 4"/>
    <property type="match status" value="1"/>
</dbReference>
<keyword evidence="6" id="KW-0547">Nucleotide-binding</keyword>
<gene>
    <name evidence="14" type="primary">CSON000458</name>
</gene>
<dbReference type="InterPro" id="IPR031559">
    <property type="entry name" value="SMG1"/>
</dbReference>
<dbReference type="SMART" id="SM00146">
    <property type="entry name" value="PI3Kc"/>
    <property type="match status" value="1"/>
</dbReference>
<dbReference type="PANTHER" id="PTHR11139">
    <property type="entry name" value="ATAXIA TELANGIECTASIA MUTATED ATM -RELATED"/>
    <property type="match status" value="1"/>
</dbReference>
<evidence type="ECO:0000256" key="5">
    <source>
        <dbReference type="ARBA" id="ARBA00022679"/>
    </source>
</evidence>
<dbReference type="InterPro" id="IPR018936">
    <property type="entry name" value="PI3/4_kinase_CS"/>
</dbReference>
<evidence type="ECO:0000256" key="9">
    <source>
        <dbReference type="ARBA" id="ARBA00023239"/>
    </source>
</evidence>
<dbReference type="EMBL" id="UFQT01000107">
    <property type="protein sequence ID" value="SSX20066.1"/>
    <property type="molecule type" value="Genomic_DNA"/>
</dbReference>
<dbReference type="InterPro" id="IPR000403">
    <property type="entry name" value="PI3/4_kinase_cat_dom"/>
</dbReference>
<dbReference type="InterPro" id="IPR014009">
    <property type="entry name" value="PIK_FAT"/>
</dbReference>
<dbReference type="PROSITE" id="PS50290">
    <property type="entry name" value="PI3_4_KINASE_3"/>
    <property type="match status" value="1"/>
</dbReference>
<dbReference type="InterPro" id="IPR011009">
    <property type="entry name" value="Kinase-like_dom_sf"/>
</dbReference>
<dbReference type="InterPro" id="IPR039414">
    <property type="entry name" value="SMG1_PIKKc"/>
</dbReference>
<evidence type="ECO:0000256" key="7">
    <source>
        <dbReference type="ARBA" id="ARBA00022777"/>
    </source>
</evidence>
<dbReference type="SUPFAM" id="SSF48371">
    <property type="entry name" value="ARM repeat"/>
    <property type="match status" value="1"/>
</dbReference>
<sequence>MIRITHLQSFNLLFKKSLSIRSISLSIKWFESFSSIGVAGLSTSSSTSNKSFIASKISRAGEVVVTSSKLYHACSVKTNIFFSSNSHNKIKVLFYRLFSTGNICLENISNKKIVKKRMAPLKLNETERKEHLQPLLDVGWSMVKDRDAIYKEFLFKDFNEAFGFMTHVALMADKMDHHPEWYIIKMSDNNFKKELFKPRLNRQRNNEGSKLVDKNSEADIKDEDLKISKLLRKLNTEINISTAIETCEKLKKAIQDSNNVGYIKRCFDILADTIIGAFEVVPIEALGSVAEVFGLMGYIVRNEFTSYKAWIVKTYKNAKHLQLNMMQSLLVTLKLDKFSQLQPFAARLIELLKDFLEQVETASVFIGIMEVIGQFSKNYPKQFDLHFKDVIDICIGWHLETEQKSNVKHECSRVLQNFQEYWKKDVKFTVSLLGQFLEDIEAFRLDHTSTDTEKSSEISLGSFISAYNTIVKCLSTSPDIIIQLVSSEFLEQSLRTILTTALPALQISKEENVVLPVNELLILLLPCHSFGLSYDKEIVQQILMDEINHIPTFTTHTVLSLLTVLSKFIEIIKNDLPLTFINDLFESPLMELRLRNDKRIEYGMVTLFHNMLDIKNVPILQLIYQHMLNDMQLSLNALFDGKKNAPSITTEFKVSKAYSIHEATIVFQFNVLAITKLAITSNSLMAMWAFHPSILELLANNLYLNDLTLWENYEELNFVALKLLSSHCIKNNNFFSASSLIKSKLNDSFCKLNIDSNQSPTASNLETILNFLEKIMSMQYLLEDEKRWIVVVEWCKSLFLQIGLNLPTLKDNQKFLTIIAAINRLSIIPFNETITFNCAYCLDSLSPIEILPDEILQQISEVCCIHICSINASIRNIFSNIFGKLPIRFSLQQVNDFSGINKIHRDHIQQLQHWYIRNETADESFQPQYFKEFIQNISFSRDARNKSTQALALEAFINNFYQKTGPGNAFKDMSLVDSRPLVFWLEYITAQYCVESKLKTILGKPQETFMKIEDIIRENARILSLKEKAITSKGIQTYLSNQKNARICLGFLEALEKNIHNAADGTAFALPPCEKPARTFFRVNVATCNEWFIRIGTAKNLVSLHCMLPEQVIRYSEVLLHELYQRKKQDELIFEHTLMSLTWAYVRTGEANSLNGLYCWSKKITGKKFRWIKLAAEQSSGHKEAAANGYLQILNDNEIETSEIKLQPQVRDFIVDMVILCLLFVGKYDVLENFLKQEETRQPQRSTASIFTINSYQVETLKMLDRGADENVNNLSSWDMLDVDKSVPSDFSSHKIINLTENTLTRIIFEKELPNKENSMKCCVKVTQSLLQEALRTHSKEYLNQLTIINHICQKISSHSFNSSSIGVDKSFGSNTLNILLHWSELLEKSQSLKNHSHNTDIRLDIIGLARKKRNFELCKRELEKYYSTSVFINIWPTYNNTFSIDFVHSKLIEKCYDHQIWDEYMTRAIYEQCKLMYCLPGEKIKAIQLAAVATTGISEIIDKDLSHTAIYREPAARFMLKLSQWIQAETQLMSFGCLDALIRNIPDIRTNHEPSVPSILSGSDSVIGKLVQESTRRCPELPKAWFMLGAWFYRWGRKLVEQKIERGAKLKSVDILSIKQTVPQATDEDILMIGEIFDRHQATAEEEDIGNIDGNSTEVIENELRTVPCLKQSSYEQIHEIVQVWKQAHKTVYRYYEKSAESYFKFLQLTTTAKERADDKLEGWIVTATLRILRLIVKHALGLQDVLDQGLMTTPSSPWKAIIPQLFARLNHHEPYVRRRVSELLCRVAKDSPHLIIFPSVVGAAEEQSVNIAEISKTSEEFYDDLDSSQGSGLTFCFNALLETLSQQSPETVNQVQLFVKELRRVTLLWDEIWMVSMTQVYAESAKKINQFEQEWLKSKENLKQHETKLEIFKEKYKILIRPIIFVMHRLHQMTSRTPETNNEKLFQEKFIRVFENLMKEFEQPFDPENPLSTWHKFKIVYNQMQQRSQRRSAYMLQMRDISHILFQLKDTAISMPGIQVGKGLPPVYIKSVDNTVVILPTKTKPKKLIFHGSDGKQYAYLFKGLEDLHLDERIMQFLSISNLMMTNSMDCNGNVTIYRAHHYPVIPLGPRSGLISWVDNVVPIFALYKKWQQREAANPKKNKQFIVQRPSEMFYEKLNPLLQAKGIKSSDPRKDWPLPILKEVLSELQSETPRDLLSKELWCHSTNVSEWRQIIKRYSLSTAVMSVIGYIIGLGDRHLDNMLINLSTGEIVHIDYNVCFEKGKTLRVPEKVPFRMTQNLEDSLGVTGIELKKECF</sequence>
<evidence type="ECO:0000256" key="2">
    <source>
        <dbReference type="ARBA" id="ARBA00006472"/>
    </source>
</evidence>
<dbReference type="GO" id="GO:0031932">
    <property type="term" value="C:TORC2 complex"/>
    <property type="evidence" value="ECO:0007669"/>
    <property type="project" value="TreeGrafter"/>
</dbReference>
<protein>
    <submittedName>
        <fullName evidence="14">CSON000458 protein</fullName>
    </submittedName>
</protein>
<organism evidence="14">
    <name type="scientific">Culicoides sonorensis</name>
    <name type="common">Biting midge</name>
    <dbReference type="NCBI Taxonomy" id="179676"/>
    <lineage>
        <taxon>Eukaryota</taxon>
        <taxon>Metazoa</taxon>
        <taxon>Ecdysozoa</taxon>
        <taxon>Arthropoda</taxon>
        <taxon>Hexapoda</taxon>
        <taxon>Insecta</taxon>
        <taxon>Pterygota</taxon>
        <taxon>Neoptera</taxon>
        <taxon>Endopterygota</taxon>
        <taxon>Diptera</taxon>
        <taxon>Nematocera</taxon>
        <taxon>Chironomoidea</taxon>
        <taxon>Ceratopogonidae</taxon>
        <taxon>Ceratopogoninae</taxon>
        <taxon>Culicoides</taxon>
        <taxon>Monoculicoides</taxon>
    </lineage>
</organism>
<comment type="catalytic activity">
    <reaction evidence="11">
        <text>L-seryl-[protein] + ATP = O-phospho-L-seryl-[protein] + ADP + H(+)</text>
        <dbReference type="Rhea" id="RHEA:17989"/>
        <dbReference type="Rhea" id="RHEA-COMP:9863"/>
        <dbReference type="Rhea" id="RHEA-COMP:11604"/>
        <dbReference type="ChEBI" id="CHEBI:15378"/>
        <dbReference type="ChEBI" id="CHEBI:29999"/>
        <dbReference type="ChEBI" id="CHEBI:30616"/>
        <dbReference type="ChEBI" id="CHEBI:83421"/>
        <dbReference type="ChEBI" id="CHEBI:456216"/>
        <dbReference type="EC" id="2.7.11.1"/>
    </reaction>
</comment>
<comment type="similarity">
    <text evidence="2">Belongs to the pterin-4-alpha-carbinolamine dehydratase family.</text>
</comment>
<dbReference type="InterPro" id="IPR001533">
    <property type="entry name" value="Pterin_deHydtase"/>
</dbReference>
<feature type="domain" description="FAT" evidence="13">
    <location>
        <begin position="1387"/>
        <end position="1807"/>
    </location>
</feature>
<comment type="similarity">
    <text evidence="3">Belongs to the PI3/PI4-kinase family.</text>
</comment>
<evidence type="ECO:0000259" key="13">
    <source>
        <dbReference type="PROSITE" id="PS51189"/>
    </source>
</evidence>
<comment type="catalytic activity">
    <reaction evidence="1">
        <text>(4aS,6R)-4a-hydroxy-L-erythro-5,6,7,8-tetrahydrobiopterin = (6R)-L-erythro-6,7-dihydrobiopterin + H2O</text>
        <dbReference type="Rhea" id="RHEA:11920"/>
        <dbReference type="ChEBI" id="CHEBI:15377"/>
        <dbReference type="ChEBI" id="CHEBI:15642"/>
        <dbReference type="ChEBI" id="CHEBI:43120"/>
        <dbReference type="EC" id="4.2.1.96"/>
    </reaction>
</comment>
<dbReference type="PANTHER" id="PTHR11139:SF119">
    <property type="entry name" value="SERINE_THREONINE-PROTEIN KINASE SMG1"/>
    <property type="match status" value="1"/>
</dbReference>
<evidence type="ECO:0000256" key="4">
    <source>
        <dbReference type="ARBA" id="ARBA00022527"/>
    </source>
</evidence>
<evidence type="ECO:0000256" key="8">
    <source>
        <dbReference type="ARBA" id="ARBA00022840"/>
    </source>
</evidence>
<proteinExistence type="inferred from homology"/>
<evidence type="ECO:0000256" key="1">
    <source>
        <dbReference type="ARBA" id="ARBA00001554"/>
    </source>
</evidence>
<feature type="domain" description="PI3K/PI4K catalytic" evidence="12">
    <location>
        <begin position="2034"/>
        <end position="2298"/>
    </location>
</feature>
<evidence type="ECO:0000256" key="11">
    <source>
        <dbReference type="ARBA" id="ARBA00048679"/>
    </source>
</evidence>
<dbReference type="GO" id="GO:0004674">
    <property type="term" value="F:protein serine/threonine kinase activity"/>
    <property type="evidence" value="ECO:0007669"/>
    <property type="project" value="UniProtKB-KW"/>
</dbReference>
<dbReference type="Gene3D" id="1.10.1070.11">
    <property type="entry name" value="Phosphatidylinositol 3-/4-kinase, catalytic domain"/>
    <property type="match status" value="1"/>
</dbReference>
<keyword evidence="4" id="KW-0723">Serine/threonine-protein kinase</keyword>
<dbReference type="InterPro" id="IPR036428">
    <property type="entry name" value="PCD_sf"/>
</dbReference>
<dbReference type="InterPro" id="IPR036940">
    <property type="entry name" value="PI3/4_kinase_cat_sf"/>
</dbReference>
<dbReference type="Pfam" id="PF01329">
    <property type="entry name" value="Pterin_4a"/>
    <property type="match status" value="1"/>
</dbReference>
<dbReference type="SUPFAM" id="SSF55248">
    <property type="entry name" value="PCD-like"/>
    <property type="match status" value="1"/>
</dbReference>
<keyword evidence="8" id="KW-0067">ATP-binding</keyword>
<accession>A0A336K3Y9</accession>
<dbReference type="Pfam" id="PF15785">
    <property type="entry name" value="SMG1"/>
    <property type="match status" value="1"/>
</dbReference>
<dbReference type="PROSITE" id="PS51189">
    <property type="entry name" value="FAT"/>
    <property type="match status" value="1"/>
</dbReference>
<keyword evidence="5" id="KW-0808">Transferase</keyword>
<evidence type="ECO:0000256" key="6">
    <source>
        <dbReference type="ARBA" id="ARBA00022741"/>
    </source>
</evidence>
<evidence type="ECO:0000313" key="15">
    <source>
        <dbReference type="EMBL" id="SSX20066.1"/>
    </source>
</evidence>
<dbReference type="GO" id="GO:0005634">
    <property type="term" value="C:nucleus"/>
    <property type="evidence" value="ECO:0007669"/>
    <property type="project" value="TreeGrafter"/>
</dbReference>